<dbReference type="GO" id="GO:0020037">
    <property type="term" value="F:heme binding"/>
    <property type="evidence" value="ECO:0007669"/>
    <property type="project" value="InterPro"/>
</dbReference>
<reference evidence="10" key="1">
    <citation type="submission" date="2018-09" db="EMBL/GenBank/DDBJ databases">
        <title>Nocardia yunnanensis sp. nov., an actinomycete isolated from a soil sample.</title>
        <authorList>
            <person name="Zhang J."/>
        </authorList>
    </citation>
    <scope>NUCLEOTIDE SEQUENCE [LARGE SCALE GENOMIC DNA]</scope>
    <source>
        <strain evidence="10">21-3</strain>
    </source>
</reference>
<dbReference type="Pfam" id="PF13442">
    <property type="entry name" value="Cytochrome_CBB3"/>
    <property type="match status" value="1"/>
</dbReference>
<evidence type="ECO:0000256" key="8">
    <source>
        <dbReference type="ARBA" id="ARBA00023136"/>
    </source>
</evidence>
<evidence type="ECO:0000256" key="4">
    <source>
        <dbReference type="ARBA" id="ARBA00022692"/>
    </source>
</evidence>
<keyword evidence="6" id="KW-1133">Transmembrane helix</keyword>
<dbReference type="InterPro" id="IPR004923">
    <property type="entry name" value="FTR1/Fip1/EfeU"/>
</dbReference>
<evidence type="ECO:0000256" key="5">
    <source>
        <dbReference type="ARBA" id="ARBA00022723"/>
    </source>
</evidence>
<keyword evidence="8" id="KW-0472">Membrane</keyword>
<comment type="similarity">
    <text evidence="2">Belongs to the oxidase-dependent Fe transporter (OFeT) (TC 9.A.10.1) family.</text>
</comment>
<dbReference type="PANTHER" id="PTHR31632">
    <property type="entry name" value="IRON TRANSPORTER FTH1"/>
    <property type="match status" value="1"/>
</dbReference>
<dbReference type="KEGG" id="efv:CHH26_10335"/>
<dbReference type="GO" id="GO:0009055">
    <property type="term" value="F:electron transfer activity"/>
    <property type="evidence" value="ECO:0007669"/>
    <property type="project" value="InterPro"/>
</dbReference>
<evidence type="ECO:0000256" key="2">
    <source>
        <dbReference type="ARBA" id="ARBA00008333"/>
    </source>
</evidence>
<evidence type="ECO:0000313" key="10">
    <source>
        <dbReference type="Proteomes" id="UP000325385"/>
    </source>
</evidence>
<keyword evidence="3" id="KW-0349">Heme</keyword>
<name>A0A222EW09_9SPHN</name>
<evidence type="ECO:0000256" key="1">
    <source>
        <dbReference type="ARBA" id="ARBA00004141"/>
    </source>
</evidence>
<keyword evidence="4" id="KW-0812">Transmembrane</keyword>
<comment type="subcellular location">
    <subcellularLocation>
        <location evidence="1">Membrane</location>
        <topology evidence="1">Multi-pass membrane protein</topology>
    </subcellularLocation>
</comment>
<dbReference type="EMBL" id="CP032228">
    <property type="protein sequence ID" value="QFI63373.1"/>
    <property type="molecule type" value="Genomic_DNA"/>
</dbReference>
<evidence type="ECO:0000256" key="7">
    <source>
        <dbReference type="ARBA" id="ARBA00023004"/>
    </source>
</evidence>
<dbReference type="AlphaFoldDB" id="A0A222EW09"/>
<accession>A0A222EW09</accession>
<dbReference type="InterPro" id="IPR036909">
    <property type="entry name" value="Cyt_c-like_dom_sf"/>
</dbReference>
<dbReference type="Gene3D" id="1.10.760.10">
    <property type="entry name" value="Cytochrome c-like domain"/>
    <property type="match status" value="1"/>
</dbReference>
<dbReference type="Proteomes" id="UP000325385">
    <property type="component" value="Chromosome"/>
</dbReference>
<dbReference type="GO" id="GO:0046872">
    <property type="term" value="F:metal ion binding"/>
    <property type="evidence" value="ECO:0007669"/>
    <property type="project" value="UniProtKB-KW"/>
</dbReference>
<dbReference type="RefSeq" id="WP_094063313.1">
    <property type="nucleotide sequence ID" value="NZ_CP022528.1"/>
</dbReference>
<evidence type="ECO:0000256" key="6">
    <source>
        <dbReference type="ARBA" id="ARBA00022989"/>
    </source>
</evidence>
<dbReference type="GO" id="GO:0015093">
    <property type="term" value="F:ferrous iron transmembrane transporter activity"/>
    <property type="evidence" value="ECO:0007669"/>
    <property type="project" value="TreeGrafter"/>
</dbReference>
<dbReference type="GeneID" id="69697414"/>
<evidence type="ECO:0000313" key="9">
    <source>
        <dbReference type="EMBL" id="QFI63373.1"/>
    </source>
</evidence>
<protein>
    <submittedName>
        <fullName evidence="9">Iron permease</fullName>
    </submittedName>
</protein>
<organism evidence="9 10">
    <name type="scientific">Qipengyuania flava</name>
    <dbReference type="NCBI Taxonomy" id="192812"/>
    <lineage>
        <taxon>Bacteria</taxon>
        <taxon>Pseudomonadati</taxon>
        <taxon>Pseudomonadota</taxon>
        <taxon>Alphaproteobacteria</taxon>
        <taxon>Sphingomonadales</taxon>
        <taxon>Erythrobacteraceae</taxon>
        <taxon>Qipengyuania</taxon>
    </lineage>
</organism>
<gene>
    <name evidence="9" type="ORF">D0Y83_08895</name>
</gene>
<dbReference type="PROSITE" id="PS51007">
    <property type="entry name" value="CYTC"/>
    <property type="match status" value="1"/>
</dbReference>
<keyword evidence="5" id="KW-0479">Metal-binding</keyword>
<keyword evidence="7" id="KW-0408">Iron</keyword>
<dbReference type="PANTHER" id="PTHR31632:SF2">
    <property type="entry name" value="PLASMA MEMBRANE IRON PERMEASE"/>
    <property type="match status" value="1"/>
</dbReference>
<evidence type="ECO:0000256" key="3">
    <source>
        <dbReference type="ARBA" id="ARBA00022617"/>
    </source>
</evidence>
<sequence>MMKYLARLSGICLALLLSFGSAQALAAEPNTIWRLLDYMAVDYAAAVEDGEVVNEVEYEEMVEFAGTVRSGIAELPERPGRVRLEANAKQLEADILSMAPVDQVATAARKLAADLLAIYPITLSPSRAPDLERGRLLYQETCASCHGVSGNGRGPASAGLDPPPIAFTDVDRARQRSIMGLYQVIDQGIDGTAMPGFSQLSSDDRWALAFYSGSVAFEAVDEGARLWKSDSELRKRFPDLAALTKITPDELAGEIGQVRADALMAYLRANPSAIADAAGPLGITRTRLAEAERAHANGNISRAKELALSAYLDGFEPVEPILATRNPDLLVRIESGMMDLRAAIDADLPTSAISERIRAIEGLLVQAENVLAPESATGWSTFVASFAILLREGLEALLIVIAMIAFVRKAGQDRALRFVHGGWTGALVAGALTWLAATYLLDISGAGRESIEAFGSLIAALVLLSVGVWMHGKSQADNWQRYIRDKLGKALSRGSLWFLFGIVFLVVYREVFETILFYAALSAQGSTGYLLAGAATAGLLLVVIAWLLLRYSRTLPIGKFFAYSSVLIALLAIVLIGKGIAGLQEAGVIGIAPIAGGPRLSMLGVYPTFQVIGAQLAMASVLLLGFWINHTRASNNDRSRDAV</sequence>
<dbReference type="Pfam" id="PF03239">
    <property type="entry name" value="FTR1"/>
    <property type="match status" value="1"/>
</dbReference>
<dbReference type="InterPro" id="IPR009056">
    <property type="entry name" value="Cyt_c-like_dom"/>
</dbReference>
<proteinExistence type="inferred from homology"/>
<dbReference type="SUPFAM" id="SSF46626">
    <property type="entry name" value="Cytochrome c"/>
    <property type="match status" value="1"/>
</dbReference>
<dbReference type="GO" id="GO:0033573">
    <property type="term" value="C:high-affinity iron permease complex"/>
    <property type="evidence" value="ECO:0007669"/>
    <property type="project" value="InterPro"/>
</dbReference>